<feature type="transmembrane region" description="Helical" evidence="2">
    <location>
        <begin position="72"/>
        <end position="90"/>
    </location>
</feature>
<accession>A0ABN2X520</accession>
<dbReference type="Proteomes" id="UP001500897">
    <property type="component" value="Unassembled WGS sequence"/>
</dbReference>
<keyword evidence="2" id="KW-1133">Transmembrane helix</keyword>
<protein>
    <submittedName>
        <fullName evidence="3">Uncharacterized protein</fullName>
    </submittedName>
</protein>
<keyword evidence="2" id="KW-0472">Membrane</keyword>
<evidence type="ECO:0000313" key="3">
    <source>
        <dbReference type="EMBL" id="GAA2104396.1"/>
    </source>
</evidence>
<evidence type="ECO:0000313" key="4">
    <source>
        <dbReference type="Proteomes" id="UP001500897"/>
    </source>
</evidence>
<dbReference type="EMBL" id="BAAANS010000026">
    <property type="protein sequence ID" value="GAA2104396.1"/>
    <property type="molecule type" value="Genomic_DNA"/>
</dbReference>
<keyword evidence="2" id="KW-0812">Transmembrane</keyword>
<feature type="region of interest" description="Disordered" evidence="1">
    <location>
        <begin position="1"/>
        <end position="62"/>
    </location>
</feature>
<evidence type="ECO:0000256" key="2">
    <source>
        <dbReference type="SAM" id="Phobius"/>
    </source>
</evidence>
<name>A0ABN2X520_9ACTN</name>
<comment type="caution">
    <text evidence="3">The sequence shown here is derived from an EMBL/GenBank/DDBJ whole genome shotgun (WGS) entry which is preliminary data.</text>
</comment>
<feature type="compositionally biased region" description="Basic and acidic residues" evidence="1">
    <location>
        <begin position="41"/>
        <end position="50"/>
    </location>
</feature>
<organism evidence="3 4">
    <name type="scientific">Kitasatospora saccharophila</name>
    <dbReference type="NCBI Taxonomy" id="407973"/>
    <lineage>
        <taxon>Bacteria</taxon>
        <taxon>Bacillati</taxon>
        <taxon>Actinomycetota</taxon>
        <taxon>Actinomycetes</taxon>
        <taxon>Kitasatosporales</taxon>
        <taxon>Streptomycetaceae</taxon>
        <taxon>Kitasatospora</taxon>
    </lineage>
</organism>
<feature type="compositionally biased region" description="Low complexity" evidence="1">
    <location>
        <begin position="12"/>
        <end position="25"/>
    </location>
</feature>
<reference evidence="3 4" key="1">
    <citation type="journal article" date="2019" name="Int. J. Syst. Evol. Microbiol.">
        <title>The Global Catalogue of Microorganisms (GCM) 10K type strain sequencing project: providing services to taxonomists for standard genome sequencing and annotation.</title>
        <authorList>
            <consortium name="The Broad Institute Genomics Platform"/>
            <consortium name="The Broad Institute Genome Sequencing Center for Infectious Disease"/>
            <person name="Wu L."/>
            <person name="Ma J."/>
        </authorList>
    </citation>
    <scope>NUCLEOTIDE SEQUENCE [LARGE SCALE GENOMIC DNA]</scope>
    <source>
        <strain evidence="3 4">JCM 14559</strain>
    </source>
</reference>
<evidence type="ECO:0000256" key="1">
    <source>
        <dbReference type="SAM" id="MobiDB-lite"/>
    </source>
</evidence>
<keyword evidence="4" id="KW-1185">Reference proteome</keyword>
<gene>
    <name evidence="3" type="ORF">GCM10009759_40590</name>
</gene>
<proteinExistence type="predicted"/>
<sequence>MHRTGQDAQRSAVEAEAVRVVGEHAPSLPNGAGVSPGDMRGGAERRDERPVCGAGRSTDYPRRVDPKTRMRIVTGAFVLLLVVVIISAIVQK</sequence>